<protein>
    <submittedName>
        <fullName evidence="2">Uncharacterized protein</fullName>
    </submittedName>
</protein>
<organism evidence="2">
    <name type="scientific">Castor canadensis</name>
    <name type="common">American beaver</name>
    <dbReference type="NCBI Taxonomy" id="51338"/>
    <lineage>
        <taxon>Eukaryota</taxon>
        <taxon>Metazoa</taxon>
        <taxon>Chordata</taxon>
        <taxon>Craniata</taxon>
        <taxon>Vertebrata</taxon>
        <taxon>Euteleostomi</taxon>
        <taxon>Mammalia</taxon>
        <taxon>Eutheria</taxon>
        <taxon>Euarchontoglires</taxon>
        <taxon>Glires</taxon>
        <taxon>Rodentia</taxon>
        <taxon>Castorimorpha</taxon>
        <taxon>Castoridae</taxon>
        <taxon>Castor</taxon>
    </lineage>
</organism>
<dbReference type="PANTHER" id="PTHR13947:SF48">
    <property type="entry name" value="N-ACETYLTRANSFERASE 8-RELATED"/>
    <property type="match status" value="1"/>
</dbReference>
<name>A0A8C0WU41_CASCN</name>
<dbReference type="AlphaFoldDB" id="A0A8C0WU41"/>
<accession>A0A8C0WU41</accession>
<dbReference type="Ensembl" id="ENSCCNT00000022565.1">
    <property type="protein sequence ID" value="ENSCCNP00000017332.1"/>
    <property type="gene ID" value="ENSCCNG00000017653.1"/>
</dbReference>
<keyword evidence="1" id="KW-0808">Transferase</keyword>
<dbReference type="InterPro" id="IPR050769">
    <property type="entry name" value="NAT_camello-type"/>
</dbReference>
<dbReference type="PANTHER" id="PTHR13947">
    <property type="entry name" value="GNAT FAMILY N-ACETYLTRANSFERASE"/>
    <property type="match status" value="1"/>
</dbReference>
<sequence>MALYHIRKYQESDHKWILGLFSRGMEEHIPATFRHMLMLSHILLLLLGEPLSLFLVYDSWILATVCSFTLLLFRGSCQIPLEAVCGHMFTTQTCLTSPNPT</sequence>
<evidence type="ECO:0000256" key="1">
    <source>
        <dbReference type="ARBA" id="ARBA00022679"/>
    </source>
</evidence>
<proteinExistence type="predicted"/>
<reference evidence="2" key="1">
    <citation type="submission" date="2023-09" db="UniProtKB">
        <authorList>
            <consortium name="Ensembl"/>
        </authorList>
    </citation>
    <scope>IDENTIFICATION</scope>
</reference>
<dbReference type="GO" id="GO:0008080">
    <property type="term" value="F:N-acetyltransferase activity"/>
    <property type="evidence" value="ECO:0007669"/>
    <property type="project" value="InterPro"/>
</dbReference>
<evidence type="ECO:0000313" key="2">
    <source>
        <dbReference type="Ensembl" id="ENSCCNP00000017332.1"/>
    </source>
</evidence>